<comment type="caution">
    <text evidence="3">The sequence shown here is derived from an EMBL/GenBank/DDBJ whole genome shotgun (WGS) entry which is preliminary data.</text>
</comment>
<dbReference type="PANTHER" id="PTHR38032:SF1">
    <property type="entry name" value="RNA-BINDING PROTEIN KHPB N-TERMINAL DOMAIN-CONTAINING PROTEIN"/>
    <property type="match status" value="1"/>
</dbReference>
<dbReference type="RefSeq" id="WP_212919663.1">
    <property type="nucleotide sequence ID" value="NZ_BORP01000001.1"/>
</dbReference>
<feature type="coiled-coil region" evidence="1">
    <location>
        <begin position="336"/>
        <end position="366"/>
    </location>
</feature>
<sequence length="465" mass="51897">MAELSQLFILKVSNDQMIAELHYTDEYLMHQELNVTMEEFTQFLHNNKIIFGLDEGSIEKVVSGGVPLEDFPMVIARGIEPIPGLDGKVQYTINFNPMIEKDLNDDRWDFREVMRIPSVEVNQILAKLILPTEGTDGTNVYGNLVRSKPGKPIRMKAGKNVRFEEKSLTFYSESVGQANVQGNTIHVHPVYEVSDSLSMKEGNIDFIGTVIIKGDVPSGYTIKAGGDIKIYGMVEAATVKAEGSVYVAEGLAGQQKGTIEAGETIQIGYINQGNVYATNKLFVENSILHSECIAGDEIICQRGSVIGGHSSAGNSIQIKHVGNHMNTRTELILGQNHKELQETEELQSQKKEIEDTLKKLAVLGEKLSQVPNIESNPKLFQALQRQKASYDKNVELLDSIKEKLESLNHETNEKYAKLIVIGNIFANTVVAFGKYKRMIDTSYNKVQFELVRNEIYMRSLEDSFA</sequence>
<dbReference type="InterPro" id="IPR005646">
    <property type="entry name" value="FapA"/>
</dbReference>
<dbReference type="PANTHER" id="PTHR38032">
    <property type="entry name" value="POLYMERASE-RELATED"/>
    <property type="match status" value="1"/>
</dbReference>
<organism evidence="3 4">
    <name type="scientific">Ornithinibacillus bavariensis</name>
    <dbReference type="NCBI Taxonomy" id="545502"/>
    <lineage>
        <taxon>Bacteria</taxon>
        <taxon>Bacillati</taxon>
        <taxon>Bacillota</taxon>
        <taxon>Bacilli</taxon>
        <taxon>Bacillales</taxon>
        <taxon>Bacillaceae</taxon>
        <taxon>Ornithinibacillus</taxon>
    </lineage>
</organism>
<evidence type="ECO:0000256" key="1">
    <source>
        <dbReference type="SAM" id="Coils"/>
    </source>
</evidence>
<protein>
    <submittedName>
        <fullName evidence="3">Polymerase</fullName>
    </submittedName>
</protein>
<dbReference type="EMBL" id="BORP01000001">
    <property type="protein sequence ID" value="GIO26177.1"/>
    <property type="molecule type" value="Genomic_DNA"/>
</dbReference>
<evidence type="ECO:0000313" key="3">
    <source>
        <dbReference type="EMBL" id="GIO26177.1"/>
    </source>
</evidence>
<dbReference type="InterPro" id="IPR046865">
    <property type="entry name" value="FapA_b_solenoid"/>
</dbReference>
<dbReference type="Proteomes" id="UP000676917">
    <property type="component" value="Unassembled WGS sequence"/>
</dbReference>
<name>A0A919X5B6_9BACI</name>
<feature type="coiled-coil region" evidence="1">
    <location>
        <begin position="390"/>
        <end position="417"/>
    </location>
</feature>
<keyword evidence="1" id="KW-0175">Coiled coil</keyword>
<gene>
    <name evidence="3" type="ORF">J43TS3_07880</name>
</gene>
<accession>A0A919X5B6</accession>
<dbReference type="AlphaFoldDB" id="A0A919X5B6"/>
<feature type="domain" description="Flagellar Assembly Protein A N-terminal region" evidence="2">
    <location>
        <begin position="9"/>
        <end position="182"/>
    </location>
</feature>
<evidence type="ECO:0000259" key="2">
    <source>
        <dbReference type="Pfam" id="PF20250"/>
    </source>
</evidence>
<dbReference type="Pfam" id="PF03961">
    <property type="entry name" value="FapA"/>
    <property type="match status" value="1"/>
</dbReference>
<dbReference type="InterPro" id="IPR046866">
    <property type="entry name" value="FapA_N"/>
</dbReference>
<dbReference type="Pfam" id="PF20250">
    <property type="entry name" value="FapA_N"/>
    <property type="match status" value="1"/>
</dbReference>
<reference evidence="3" key="1">
    <citation type="submission" date="2021-03" db="EMBL/GenBank/DDBJ databases">
        <title>Antimicrobial resistance genes in bacteria isolated from Japanese honey, and their potential for conferring macrolide and lincosamide resistance in the American foulbrood pathogen Paenibacillus larvae.</title>
        <authorList>
            <person name="Okamoto M."/>
            <person name="Kumagai M."/>
            <person name="Kanamori H."/>
            <person name="Takamatsu D."/>
        </authorList>
    </citation>
    <scope>NUCLEOTIDE SEQUENCE</scope>
    <source>
        <strain evidence="3">J43TS3</strain>
    </source>
</reference>
<keyword evidence="4" id="KW-1185">Reference proteome</keyword>
<proteinExistence type="predicted"/>
<evidence type="ECO:0000313" key="4">
    <source>
        <dbReference type="Proteomes" id="UP000676917"/>
    </source>
</evidence>